<keyword evidence="5" id="KW-0560">Oxidoreductase</keyword>
<evidence type="ECO:0000256" key="3">
    <source>
        <dbReference type="ARBA" id="ARBA00022723"/>
    </source>
</evidence>
<dbReference type="AlphaFoldDB" id="A0A1C5H0H3"/>
<organism evidence="11 12">
    <name type="scientific">Micromonospora humi</name>
    <dbReference type="NCBI Taxonomy" id="745366"/>
    <lineage>
        <taxon>Bacteria</taxon>
        <taxon>Bacillati</taxon>
        <taxon>Actinomycetota</taxon>
        <taxon>Actinomycetes</taxon>
        <taxon>Micromonosporales</taxon>
        <taxon>Micromonosporaceae</taxon>
        <taxon>Micromonospora</taxon>
    </lineage>
</organism>
<dbReference type="PANTHER" id="PTHR46696:SF1">
    <property type="entry name" value="CYTOCHROME P450 YJIB-RELATED"/>
    <property type="match status" value="1"/>
</dbReference>
<dbReference type="GO" id="GO:0005506">
    <property type="term" value="F:iron ion binding"/>
    <property type="evidence" value="ECO:0007669"/>
    <property type="project" value="InterPro"/>
</dbReference>
<evidence type="ECO:0000256" key="9">
    <source>
        <dbReference type="ARBA" id="ARBA00060683"/>
    </source>
</evidence>
<keyword evidence="12" id="KW-1185">Reference proteome</keyword>
<evidence type="ECO:0000256" key="7">
    <source>
        <dbReference type="ARBA" id="ARBA00023033"/>
    </source>
</evidence>
<keyword evidence="6" id="KW-0408">Iron</keyword>
<proteinExistence type="inferred from homology"/>
<comment type="pathway">
    <text evidence="9">Antibiotic biosynthesis; mycinamicin biosynthesis.</text>
</comment>
<evidence type="ECO:0000256" key="5">
    <source>
        <dbReference type="ARBA" id="ARBA00023002"/>
    </source>
</evidence>
<dbReference type="InterPro" id="IPR036396">
    <property type="entry name" value="Cyt_P450_sf"/>
</dbReference>
<evidence type="ECO:0000313" key="11">
    <source>
        <dbReference type="EMBL" id="SCG39510.1"/>
    </source>
</evidence>
<dbReference type="GO" id="GO:0020037">
    <property type="term" value="F:heme binding"/>
    <property type="evidence" value="ECO:0007669"/>
    <property type="project" value="InterPro"/>
</dbReference>
<evidence type="ECO:0000256" key="4">
    <source>
        <dbReference type="ARBA" id="ARBA00022857"/>
    </source>
</evidence>
<protein>
    <recommendedName>
        <fullName evidence="13">Cytochrome P450</fullName>
    </recommendedName>
</protein>
<dbReference type="PANTHER" id="PTHR46696">
    <property type="entry name" value="P450, PUTATIVE (EUROFUNG)-RELATED"/>
    <property type="match status" value="1"/>
</dbReference>
<evidence type="ECO:0000256" key="8">
    <source>
        <dbReference type="ARBA" id="ARBA00023194"/>
    </source>
</evidence>
<evidence type="ECO:0000256" key="1">
    <source>
        <dbReference type="ARBA" id="ARBA00010617"/>
    </source>
</evidence>
<dbReference type="SUPFAM" id="SSF48264">
    <property type="entry name" value="Cytochrome P450"/>
    <property type="match status" value="1"/>
</dbReference>
<dbReference type="RefSeq" id="WP_091057111.1">
    <property type="nucleotide sequence ID" value="NZ_FMDM01000002.1"/>
</dbReference>
<name>A0A1C5H0H3_9ACTN</name>
<evidence type="ECO:0000256" key="10">
    <source>
        <dbReference type="SAM" id="MobiDB-lite"/>
    </source>
</evidence>
<evidence type="ECO:0000256" key="2">
    <source>
        <dbReference type="ARBA" id="ARBA00022617"/>
    </source>
</evidence>
<dbReference type="InterPro" id="IPR002397">
    <property type="entry name" value="Cyt_P450_B"/>
</dbReference>
<dbReference type="CDD" id="cd20625">
    <property type="entry name" value="CYP164-like"/>
    <property type="match status" value="1"/>
</dbReference>
<keyword evidence="4" id="KW-0521">NADP</keyword>
<evidence type="ECO:0008006" key="13">
    <source>
        <dbReference type="Google" id="ProtNLM"/>
    </source>
</evidence>
<reference evidence="12" key="1">
    <citation type="submission" date="2016-06" db="EMBL/GenBank/DDBJ databases">
        <authorList>
            <person name="Varghese N."/>
            <person name="Submissions Spin"/>
        </authorList>
    </citation>
    <scope>NUCLEOTIDE SEQUENCE [LARGE SCALE GENOMIC DNA]</scope>
    <source>
        <strain evidence="12">DSM 45647</strain>
    </source>
</reference>
<feature type="region of interest" description="Disordered" evidence="10">
    <location>
        <begin position="68"/>
        <end position="87"/>
    </location>
</feature>
<keyword evidence="8" id="KW-0045">Antibiotic biosynthesis</keyword>
<keyword evidence="7" id="KW-0503">Monooxygenase</keyword>
<accession>A0A1C5H0H3</accession>
<gene>
    <name evidence="11" type="ORF">GA0070213_102117</name>
</gene>
<sequence>MTETVASADPSIIAMELLMKAPATVSSPYPHYHALRTAASKYRMEQPGQGVGWVLTGYDECRAQLRNPALDKSAQRPRMGDSRGRQGARTLLFLDGPEHTRLRGLVSRVFTPRRVETLRPRLAGFVDGLLDDVARQVGPGGGEVDIVGSFGFPLPVMVIGELVGVPPEDWPLLRRLTRAASAGLEIFAPEEVLKASDQALGEMEEYFTDLVRKRRENPRDDLASALGQVEIDGDRLGLDELIQVIVLLFGAGFQTMTDLIGLGTHALCRNPDQLDRLRAEPDLTRSAIEELLRYDSPVHVLGRAAVEDTTFLDGTPLHAGEHVITLIGAANRDPARYADPDTLDIARFAGAEPPETPLSFAWGPHHCLGAQLARAEGQIAFRRLVDRFAVVELADPDIDEIDLEWRHSSTFRGLEELRVRLVPA</sequence>
<dbReference type="Proteomes" id="UP000199360">
    <property type="component" value="Unassembled WGS sequence"/>
</dbReference>
<comment type="similarity">
    <text evidence="1">Belongs to the cytochrome P450 family.</text>
</comment>
<dbReference type="PRINTS" id="PR00359">
    <property type="entry name" value="BP450"/>
</dbReference>
<dbReference type="Gene3D" id="1.10.630.10">
    <property type="entry name" value="Cytochrome P450"/>
    <property type="match status" value="1"/>
</dbReference>
<dbReference type="GO" id="GO:0017000">
    <property type="term" value="P:antibiotic biosynthetic process"/>
    <property type="evidence" value="ECO:0007669"/>
    <property type="project" value="UniProtKB-KW"/>
</dbReference>
<dbReference type="FunFam" id="1.10.630.10:FF:000018">
    <property type="entry name" value="Cytochrome P450 monooxygenase"/>
    <property type="match status" value="1"/>
</dbReference>
<dbReference type="EMBL" id="FMDM01000002">
    <property type="protein sequence ID" value="SCG39510.1"/>
    <property type="molecule type" value="Genomic_DNA"/>
</dbReference>
<evidence type="ECO:0000256" key="6">
    <source>
        <dbReference type="ARBA" id="ARBA00023004"/>
    </source>
</evidence>
<dbReference type="OrthoDB" id="4156795at2"/>
<keyword evidence="2" id="KW-0349">Heme</keyword>
<evidence type="ECO:0000313" key="12">
    <source>
        <dbReference type="Proteomes" id="UP000199360"/>
    </source>
</evidence>
<dbReference type="GO" id="GO:0016705">
    <property type="term" value="F:oxidoreductase activity, acting on paired donors, with incorporation or reduction of molecular oxygen"/>
    <property type="evidence" value="ECO:0007669"/>
    <property type="project" value="InterPro"/>
</dbReference>
<dbReference type="Pfam" id="PF00067">
    <property type="entry name" value="p450"/>
    <property type="match status" value="1"/>
</dbReference>
<dbReference type="STRING" id="745366.GA0070213_102117"/>
<keyword evidence="3" id="KW-0479">Metal-binding</keyword>
<dbReference type="GO" id="GO:0004497">
    <property type="term" value="F:monooxygenase activity"/>
    <property type="evidence" value="ECO:0007669"/>
    <property type="project" value="UniProtKB-KW"/>
</dbReference>
<dbReference type="InterPro" id="IPR001128">
    <property type="entry name" value="Cyt_P450"/>
</dbReference>